<dbReference type="SUPFAM" id="SSF53613">
    <property type="entry name" value="Ribokinase-like"/>
    <property type="match status" value="1"/>
</dbReference>
<evidence type="ECO:0000256" key="3">
    <source>
        <dbReference type="ARBA" id="ARBA00022777"/>
    </source>
</evidence>
<accession>A0ABW7QDS9</accession>
<evidence type="ECO:0000313" key="6">
    <source>
        <dbReference type="Proteomes" id="UP001610861"/>
    </source>
</evidence>
<dbReference type="InterPro" id="IPR011611">
    <property type="entry name" value="PfkB_dom"/>
</dbReference>
<dbReference type="CDD" id="cd01166">
    <property type="entry name" value="KdgK"/>
    <property type="match status" value="1"/>
</dbReference>
<sequence>MMGALLAVGETMAMVTPATAERLTDAADFRVDAGGAESNVAAHVASFGVPARWFSRLGDDPLGHRIARQLGERGVDVSAVEFDARHPTGVYFKDPGHGVRYYRAGSAASFLSAADASAVDLDGVAVLHVSGITAAISSSAASFLEALIGRARDAGVTVSFDVNHRAPLWSAAAAGPALLALAARADIVFVGRDEAEVLWDTGDAASIRDLMPEVAELVVKDGDVGATAFVGSGAVFEPALRVEVVEAVGAGDAFAGGYLSALLEGLAPAERLRRGHHRAALTLQTTSDSVDERTTT</sequence>
<dbReference type="EMBL" id="JBIQWL010000008">
    <property type="protein sequence ID" value="MFH8252283.1"/>
    <property type="molecule type" value="Genomic_DNA"/>
</dbReference>
<dbReference type="PANTHER" id="PTHR43320">
    <property type="entry name" value="SUGAR KINASE"/>
    <property type="match status" value="1"/>
</dbReference>
<dbReference type="Gene3D" id="3.40.1190.20">
    <property type="match status" value="1"/>
</dbReference>
<protein>
    <submittedName>
        <fullName evidence="5">Sugar kinase</fullName>
    </submittedName>
</protein>
<evidence type="ECO:0000256" key="2">
    <source>
        <dbReference type="ARBA" id="ARBA00022679"/>
    </source>
</evidence>
<dbReference type="PANTHER" id="PTHR43320:SF2">
    <property type="entry name" value="2-DEHYDRO-3-DEOXYGLUCONOKINASE_2-DEHYDRO-3-DEOXYGALACTONOKINASE"/>
    <property type="match status" value="1"/>
</dbReference>
<dbReference type="InterPro" id="IPR052700">
    <property type="entry name" value="Carb_kinase_PfkB-like"/>
</dbReference>
<keyword evidence="2" id="KW-0808">Transferase</keyword>
<organism evidence="5 6">
    <name type="scientific">Microbacterium alkaliflavum</name>
    <dbReference type="NCBI Taxonomy" id="3248839"/>
    <lineage>
        <taxon>Bacteria</taxon>
        <taxon>Bacillati</taxon>
        <taxon>Actinomycetota</taxon>
        <taxon>Actinomycetes</taxon>
        <taxon>Micrococcales</taxon>
        <taxon>Microbacteriaceae</taxon>
        <taxon>Microbacterium</taxon>
    </lineage>
</organism>
<dbReference type="GO" id="GO:0016301">
    <property type="term" value="F:kinase activity"/>
    <property type="evidence" value="ECO:0007669"/>
    <property type="project" value="UniProtKB-KW"/>
</dbReference>
<dbReference type="InterPro" id="IPR029056">
    <property type="entry name" value="Ribokinase-like"/>
</dbReference>
<dbReference type="Pfam" id="PF00294">
    <property type="entry name" value="PfkB"/>
    <property type="match status" value="1"/>
</dbReference>
<keyword evidence="3 5" id="KW-0418">Kinase</keyword>
<gene>
    <name evidence="5" type="ORF">ACH3VR_18100</name>
</gene>
<evidence type="ECO:0000256" key="1">
    <source>
        <dbReference type="ARBA" id="ARBA00010688"/>
    </source>
</evidence>
<feature type="domain" description="Carbohydrate kinase PfkB" evidence="4">
    <location>
        <begin position="5"/>
        <end position="289"/>
    </location>
</feature>
<dbReference type="Proteomes" id="UP001610861">
    <property type="component" value="Unassembled WGS sequence"/>
</dbReference>
<name>A0ABW7QDS9_9MICO</name>
<dbReference type="RefSeq" id="WP_397557711.1">
    <property type="nucleotide sequence ID" value="NZ_JBIQWL010000008.1"/>
</dbReference>
<evidence type="ECO:0000313" key="5">
    <source>
        <dbReference type="EMBL" id="MFH8252283.1"/>
    </source>
</evidence>
<comment type="similarity">
    <text evidence="1">Belongs to the carbohydrate kinase PfkB family.</text>
</comment>
<comment type="caution">
    <text evidence="5">The sequence shown here is derived from an EMBL/GenBank/DDBJ whole genome shotgun (WGS) entry which is preliminary data.</text>
</comment>
<keyword evidence="6" id="KW-1185">Reference proteome</keyword>
<evidence type="ECO:0000259" key="4">
    <source>
        <dbReference type="Pfam" id="PF00294"/>
    </source>
</evidence>
<reference evidence="5 6" key="1">
    <citation type="submission" date="2024-09" db="EMBL/GenBank/DDBJ databases">
        <authorList>
            <person name="Pan X."/>
        </authorList>
    </citation>
    <scope>NUCLEOTIDE SEQUENCE [LARGE SCALE GENOMIC DNA]</scope>
    <source>
        <strain evidence="5 6">B2969</strain>
    </source>
</reference>
<proteinExistence type="inferred from homology"/>